<dbReference type="SUPFAM" id="SSF48452">
    <property type="entry name" value="TPR-like"/>
    <property type="match status" value="1"/>
</dbReference>
<dbReference type="InterPro" id="IPR055217">
    <property type="entry name" value="TPR_EMC2"/>
</dbReference>
<evidence type="ECO:0000256" key="1">
    <source>
        <dbReference type="ARBA" id="ARBA00022737"/>
    </source>
</evidence>
<organism evidence="5 6">
    <name type="scientific">Dimargaris cristalligena</name>
    <dbReference type="NCBI Taxonomy" id="215637"/>
    <lineage>
        <taxon>Eukaryota</taxon>
        <taxon>Fungi</taxon>
        <taxon>Fungi incertae sedis</taxon>
        <taxon>Zoopagomycota</taxon>
        <taxon>Kickxellomycotina</taxon>
        <taxon>Dimargaritomycetes</taxon>
        <taxon>Dimargaritales</taxon>
        <taxon>Dimargaritaceae</taxon>
        <taxon>Dimargaris</taxon>
    </lineage>
</organism>
<dbReference type="PANTHER" id="PTHR12760">
    <property type="entry name" value="TETRATRICOPEPTIDE REPEAT PROTEIN"/>
    <property type="match status" value="1"/>
</dbReference>
<keyword evidence="3" id="KW-0472">Membrane</keyword>
<feature type="domain" description="EMC2 TPR-like" evidence="4">
    <location>
        <begin position="101"/>
        <end position="208"/>
    </location>
</feature>
<keyword evidence="2" id="KW-0802">TPR repeat</keyword>
<keyword evidence="6" id="KW-1185">Reference proteome</keyword>
<dbReference type="InterPro" id="IPR011990">
    <property type="entry name" value="TPR-like_helical_dom_sf"/>
</dbReference>
<reference evidence="6" key="1">
    <citation type="journal article" date="2018" name="Nat. Microbiol.">
        <title>Leveraging single-cell genomics to expand the fungal tree of life.</title>
        <authorList>
            <person name="Ahrendt S.R."/>
            <person name="Quandt C.A."/>
            <person name="Ciobanu D."/>
            <person name="Clum A."/>
            <person name="Salamov A."/>
            <person name="Andreopoulos B."/>
            <person name="Cheng J.F."/>
            <person name="Woyke T."/>
            <person name="Pelin A."/>
            <person name="Henrissat B."/>
            <person name="Reynolds N.K."/>
            <person name="Benny G.L."/>
            <person name="Smith M.E."/>
            <person name="James T.Y."/>
            <person name="Grigoriev I.V."/>
        </authorList>
    </citation>
    <scope>NUCLEOTIDE SEQUENCE [LARGE SCALE GENOMIC DNA]</scope>
    <source>
        <strain evidence="6">RSA 468</strain>
    </source>
</reference>
<name>A0A4Q0A1R6_9FUNG</name>
<comment type="subcellular location">
    <subcellularLocation>
        <location evidence="3">Endoplasmic reticulum membrane</location>
        <topology evidence="3">Peripheral membrane protein</topology>
        <orientation evidence="3">Cytoplasmic side</orientation>
    </subcellularLocation>
</comment>
<dbReference type="Proteomes" id="UP000268162">
    <property type="component" value="Unassembled WGS sequence"/>
</dbReference>
<evidence type="ECO:0000256" key="2">
    <source>
        <dbReference type="ARBA" id="ARBA00022803"/>
    </source>
</evidence>
<accession>A0A4Q0A1R6</accession>
<dbReference type="STRING" id="215637.A0A4Q0A1R6"/>
<dbReference type="EMBL" id="ML002229">
    <property type="protein sequence ID" value="RKP40025.1"/>
    <property type="molecule type" value="Genomic_DNA"/>
</dbReference>
<evidence type="ECO:0000259" key="4">
    <source>
        <dbReference type="Pfam" id="PF22890"/>
    </source>
</evidence>
<evidence type="ECO:0000313" key="6">
    <source>
        <dbReference type="Proteomes" id="UP000268162"/>
    </source>
</evidence>
<protein>
    <recommendedName>
        <fullName evidence="3">ER membrane protein complex subunit 2</fullName>
    </recommendedName>
</protein>
<proteinExistence type="inferred from homology"/>
<dbReference type="InterPro" id="IPR039856">
    <property type="entry name" value="EMC2-like"/>
</dbReference>
<comment type="subunit">
    <text evidence="3">Component of the ER membrane protein complex (EMC).</text>
</comment>
<keyword evidence="3" id="KW-0256">Endoplasmic reticulum</keyword>
<sequence>MPQYTLDQVTTRLADLRQSGERRPVEVCQLGRWFFLEYTGHSSGHGLFGGRGGLVSAQPSYWLITEQVFTAALDVRDWEFANTLLTTLRKQFVRSDRVDVLAGLLLEAQGQYKDADLIYNKILADNETNIFASKRKIAVAKAQGRMGDATAQLNKYLGNQANDHEAWLELCELYIHQNMLEQAAFCVEEVIMLQPRNHIYNQKYAEIQYTLTNYDIALKYFCRAIELCTDYLRGLYGIKLCLAHLRSSGSSNTTLDQLDLLATERITEIYSLATKKADAKSAESTKQLGTIAHEWLQALSG</sequence>
<dbReference type="OrthoDB" id="124397at2759"/>
<dbReference type="AlphaFoldDB" id="A0A4Q0A1R6"/>
<dbReference type="Gene3D" id="1.25.40.10">
    <property type="entry name" value="Tetratricopeptide repeat domain"/>
    <property type="match status" value="1"/>
</dbReference>
<evidence type="ECO:0000256" key="3">
    <source>
        <dbReference type="RuleBase" id="RU367091"/>
    </source>
</evidence>
<dbReference type="GO" id="GO:0072546">
    <property type="term" value="C:EMC complex"/>
    <property type="evidence" value="ECO:0007669"/>
    <property type="project" value="UniProtKB-UniRule"/>
</dbReference>
<comment type="function">
    <text evidence="3">Part of the endoplasmic reticulum membrane protein complex (EMC) that enables the energy-independent insertion into endoplasmic reticulum membranes of newly synthesized membrane proteins.</text>
</comment>
<dbReference type="Pfam" id="PF22890">
    <property type="entry name" value="TPR_EMC2"/>
    <property type="match status" value="1"/>
</dbReference>
<comment type="similarity">
    <text evidence="3">Belongs to the EMC2 family.</text>
</comment>
<gene>
    <name evidence="5" type="ORF">BJ085DRAFT_34095</name>
</gene>
<evidence type="ECO:0000313" key="5">
    <source>
        <dbReference type="EMBL" id="RKP40025.1"/>
    </source>
</evidence>
<keyword evidence="1" id="KW-0677">Repeat</keyword>